<reference evidence="3 4" key="2">
    <citation type="journal article" date="2008" name="Int. J. Syst. Evol. Microbiol.">
        <title>Methanocella paludicola gen. nov., sp. nov., a methane-producing archaeon, the first isolate of the lineage 'Rice Cluster I', and proposal of the new archaeal order Methanocellales ord. nov.</title>
        <authorList>
            <person name="Sakai S."/>
            <person name="Imachi H."/>
            <person name="Hanada S."/>
            <person name="Ohashi A."/>
            <person name="Harada H."/>
            <person name="Kamagata Y."/>
        </authorList>
    </citation>
    <scope>NUCLEOTIDE SEQUENCE [LARGE SCALE GENOMIC DNA]</scope>
    <source>
        <strain evidence="4">DSM 17711 / JCM 13418 / NBRC 101707 / SANAE</strain>
    </source>
</reference>
<dbReference type="EMBL" id="AP011532">
    <property type="protein sequence ID" value="BAI62037.1"/>
    <property type="molecule type" value="Genomic_DNA"/>
</dbReference>
<dbReference type="Gene3D" id="3.40.50.620">
    <property type="entry name" value="HUPs"/>
    <property type="match status" value="2"/>
</dbReference>
<dbReference type="InParanoid" id="D1Z015"/>
<dbReference type="InterPro" id="IPR014729">
    <property type="entry name" value="Rossmann-like_a/b/a_fold"/>
</dbReference>
<evidence type="ECO:0000313" key="4">
    <source>
        <dbReference type="Proteomes" id="UP000001882"/>
    </source>
</evidence>
<dbReference type="AlphaFoldDB" id="D1Z015"/>
<proteinExistence type="inferred from homology"/>
<dbReference type="eggNOG" id="arCOG00449">
    <property type="taxonomic scope" value="Archaea"/>
</dbReference>
<dbReference type="InterPro" id="IPR006015">
    <property type="entry name" value="Universal_stress_UspA"/>
</dbReference>
<comment type="similarity">
    <text evidence="1">Belongs to the universal stress protein A family.</text>
</comment>
<dbReference type="SUPFAM" id="SSF52402">
    <property type="entry name" value="Adenine nucleotide alpha hydrolases-like"/>
    <property type="match status" value="2"/>
</dbReference>
<keyword evidence="4" id="KW-1185">Reference proteome</keyword>
<evidence type="ECO:0000256" key="1">
    <source>
        <dbReference type="ARBA" id="ARBA00008791"/>
    </source>
</evidence>
<dbReference type="RefSeq" id="WP_012900711.1">
    <property type="nucleotide sequence ID" value="NC_013665.1"/>
</dbReference>
<dbReference type="CDD" id="cd00293">
    <property type="entry name" value="USP-like"/>
    <property type="match status" value="2"/>
</dbReference>
<dbReference type="OrthoDB" id="43026at2157"/>
<dbReference type="PRINTS" id="PR01438">
    <property type="entry name" value="UNVRSLSTRESS"/>
</dbReference>
<dbReference type="InterPro" id="IPR006016">
    <property type="entry name" value="UspA"/>
</dbReference>
<organism evidence="3 4">
    <name type="scientific">Methanocella paludicola (strain DSM 17711 / JCM 13418 / NBRC 101707 / SANAE)</name>
    <dbReference type="NCBI Taxonomy" id="304371"/>
    <lineage>
        <taxon>Archaea</taxon>
        <taxon>Methanobacteriati</taxon>
        <taxon>Methanobacteriota</taxon>
        <taxon>Stenosarchaea group</taxon>
        <taxon>Methanomicrobia</taxon>
        <taxon>Methanocellales</taxon>
        <taxon>Methanocellaceae</taxon>
        <taxon>Methanocella</taxon>
    </lineage>
</organism>
<protein>
    <submittedName>
        <fullName evidence="3">Universal stress protein</fullName>
    </submittedName>
</protein>
<dbReference type="GeneID" id="8681831"/>
<dbReference type="Proteomes" id="UP000001882">
    <property type="component" value="Chromosome"/>
</dbReference>
<accession>D1Z015</accession>
<feature type="domain" description="UspA" evidence="2">
    <location>
        <begin position="8"/>
        <end position="137"/>
    </location>
</feature>
<dbReference type="PANTHER" id="PTHR46268">
    <property type="entry name" value="STRESS RESPONSE PROTEIN NHAX"/>
    <property type="match status" value="1"/>
</dbReference>
<dbReference type="STRING" id="304371.MCP_1965"/>
<name>D1Z015_METPS</name>
<reference evidence="4" key="3">
    <citation type="journal article" date="2011" name="PLoS ONE">
        <title>Genome sequence of a mesophilic hydrogenotrophic methanogen Methanocella paludicola, the first cultivated representative of the order Methanocellales.</title>
        <authorList>
            <person name="Sakai S."/>
            <person name="Takaki Y."/>
            <person name="Shimamura S."/>
            <person name="Sekine M."/>
            <person name="Tajima T."/>
            <person name="Kosugi H."/>
            <person name="Ichikawa N."/>
            <person name="Tasumi E."/>
            <person name="Hiraki A.T."/>
            <person name="Shimizu A."/>
            <person name="Kato Y."/>
            <person name="Nishiko R."/>
            <person name="Mori K."/>
            <person name="Fujita N."/>
            <person name="Imachi H."/>
            <person name="Takai K."/>
        </authorList>
    </citation>
    <scope>NUCLEOTIDE SEQUENCE [LARGE SCALE GENOMIC DNA]</scope>
    <source>
        <strain evidence="4">DSM 17711 / JCM 13418 / NBRC 101707 / SANAE</strain>
    </source>
</reference>
<reference evidence="3 4" key="1">
    <citation type="journal article" date="2007" name="Appl. Environ. Microbiol.">
        <title>Isolation of key methanogens for global methane emission from rice paddy fields: a novel isolate affiliated with the clone cluster rice cluster I.</title>
        <authorList>
            <person name="Sakai S."/>
            <person name="Imachi H."/>
            <person name="Sekiguchi Y."/>
            <person name="Ohashi A."/>
            <person name="Harada H."/>
            <person name="Kamagata Y."/>
        </authorList>
    </citation>
    <scope>NUCLEOTIDE SEQUENCE [LARGE SCALE GENOMIC DNA]</scope>
    <source>
        <strain evidence="4">DSM 17711 / JCM 13418 / NBRC 101707 / SANAE</strain>
    </source>
</reference>
<gene>
    <name evidence="3" type="ordered locus">MCP_1965</name>
</gene>
<feature type="domain" description="UspA" evidence="2">
    <location>
        <begin position="146"/>
        <end position="265"/>
    </location>
</feature>
<dbReference type="KEGG" id="mpd:MCP_1965"/>
<dbReference type="Pfam" id="PF00582">
    <property type="entry name" value="Usp"/>
    <property type="match status" value="2"/>
</dbReference>
<sequence>MKQGANLYNKILIPITRTSNMKFLVNFVDHFLKPGGEITFLHIIASDLFAISPAEWRRAMSTISTTHLLTATEGMRVDYRVKNSLSVASGILEEADAGDYDLILLATSTYRKRLKHIFGSNLDEIVKKARVETIVFRYMEDKAMSYKRILIPTSGYQHSVGAAVLAAELHKKHGSEITVLYIGENNEDAAKALRPVSERLNAVGIKHRALHRKGPVVETILDEADRGYDLMMIGATEQPVHHSFLLGSTADRLVKRSPCPVLMVKSVGG</sequence>
<evidence type="ECO:0000313" key="3">
    <source>
        <dbReference type="EMBL" id="BAI62037.1"/>
    </source>
</evidence>
<dbReference type="PANTHER" id="PTHR46268:SF6">
    <property type="entry name" value="UNIVERSAL STRESS PROTEIN UP12"/>
    <property type="match status" value="1"/>
</dbReference>
<evidence type="ECO:0000259" key="2">
    <source>
        <dbReference type="Pfam" id="PF00582"/>
    </source>
</evidence>